<keyword evidence="2" id="KW-0812">Transmembrane</keyword>
<feature type="transmembrane region" description="Helical" evidence="2">
    <location>
        <begin position="72"/>
        <end position="90"/>
    </location>
</feature>
<proteinExistence type="predicted"/>
<dbReference type="RefSeq" id="WP_129068249.1">
    <property type="nucleotide sequence ID" value="NZ_RDFA01000002.1"/>
</dbReference>
<dbReference type="AlphaFoldDB" id="A0A498KYE5"/>
<organism evidence="3 4">
    <name type="scientific">Halorientalis pallida</name>
    <dbReference type="NCBI Taxonomy" id="2479928"/>
    <lineage>
        <taxon>Archaea</taxon>
        <taxon>Methanobacteriati</taxon>
        <taxon>Methanobacteriota</taxon>
        <taxon>Stenosarchaea group</taxon>
        <taxon>Halobacteria</taxon>
        <taxon>Halobacteriales</taxon>
        <taxon>Haloarculaceae</taxon>
        <taxon>Halorientalis</taxon>
    </lineage>
</organism>
<evidence type="ECO:0000256" key="2">
    <source>
        <dbReference type="SAM" id="Phobius"/>
    </source>
</evidence>
<gene>
    <name evidence="3" type="ORF">EAF64_06930</name>
</gene>
<name>A0A498KYE5_9EURY</name>
<dbReference type="EMBL" id="RDFA01000002">
    <property type="protein sequence ID" value="RXK50288.1"/>
    <property type="molecule type" value="Genomic_DNA"/>
</dbReference>
<dbReference type="OrthoDB" id="222505at2157"/>
<accession>A0A498KYE5</accession>
<evidence type="ECO:0000256" key="1">
    <source>
        <dbReference type="SAM" id="MobiDB-lite"/>
    </source>
</evidence>
<feature type="compositionally biased region" description="Acidic residues" evidence="1">
    <location>
        <begin position="235"/>
        <end position="267"/>
    </location>
</feature>
<dbReference type="Proteomes" id="UP000289691">
    <property type="component" value="Unassembled WGS sequence"/>
</dbReference>
<keyword evidence="2" id="KW-0472">Membrane</keyword>
<comment type="caution">
    <text evidence="3">The sequence shown here is derived from an EMBL/GenBank/DDBJ whole genome shotgun (WGS) entry which is preliminary data.</text>
</comment>
<sequence>MARWEERASERLRHGETIETAVPIGTSGVVVTTQRVFAFTPESDGANFRSVERPNVEGVVTDTTSDTGWLGYVARAALAGVAGVALGLTVDFGSLLDLGGIGGQGASRVGMGGMLTVLQQVSRLLGLLDQVLLVGGLLALAVALGALGMYVESRTKTIRLTVAGGADLHVPASARGDAVARLQRHLADGAAGEPTDAGGERDAPDRGTLGTIRDSLTADTEATGRTVARPAVDAPADDDGPESGDDPDEGANPDATAEESLDFDDEE</sequence>
<keyword evidence="4" id="KW-1185">Reference proteome</keyword>
<evidence type="ECO:0000313" key="3">
    <source>
        <dbReference type="EMBL" id="RXK50288.1"/>
    </source>
</evidence>
<evidence type="ECO:0000313" key="4">
    <source>
        <dbReference type="Proteomes" id="UP000289691"/>
    </source>
</evidence>
<feature type="transmembrane region" description="Helical" evidence="2">
    <location>
        <begin position="131"/>
        <end position="151"/>
    </location>
</feature>
<feature type="region of interest" description="Disordered" evidence="1">
    <location>
        <begin position="189"/>
        <end position="267"/>
    </location>
</feature>
<reference evidence="3 4" key="1">
    <citation type="submission" date="2019-01" db="EMBL/GenBank/DDBJ databases">
        <title>Halorientalis sp. F13-25 a new haloarchaeum isolated from hypersaline water.</title>
        <authorList>
            <person name="Ana D.-V."/>
            <person name="Cristina S.-P."/>
            <person name="Antonio V."/>
        </authorList>
    </citation>
    <scope>NUCLEOTIDE SEQUENCE [LARGE SCALE GENOMIC DNA]</scope>
    <source>
        <strain evidence="3 4">F13-25</strain>
    </source>
</reference>
<protein>
    <submittedName>
        <fullName evidence="3">Uncharacterized protein</fullName>
    </submittedName>
</protein>
<keyword evidence="2" id="KW-1133">Transmembrane helix</keyword>